<dbReference type="Gene3D" id="3.40.390.10">
    <property type="entry name" value="Collagenase (Catalytic Domain)"/>
    <property type="match status" value="1"/>
</dbReference>
<dbReference type="GO" id="GO:0005758">
    <property type="term" value="C:mitochondrial intermembrane space"/>
    <property type="evidence" value="ECO:0007669"/>
    <property type="project" value="TreeGrafter"/>
</dbReference>
<evidence type="ECO:0000313" key="11">
    <source>
        <dbReference type="Proteomes" id="UP000037035"/>
    </source>
</evidence>
<keyword evidence="3 8" id="KW-0479">Metal-binding</keyword>
<gene>
    <name evidence="10" type="ORF">VP01_343g2</name>
</gene>
<keyword evidence="6 8" id="KW-0482">Metalloprotease</keyword>
<dbReference type="CDD" id="cd06455">
    <property type="entry name" value="M3A_TOP"/>
    <property type="match status" value="1"/>
</dbReference>
<protein>
    <recommendedName>
        <fullName evidence="9">Peptidase M3A/M3B catalytic domain-containing protein</fullName>
    </recommendedName>
</protein>
<dbReference type="InterPro" id="IPR024077">
    <property type="entry name" value="Neurolysin/TOP_dom2"/>
</dbReference>
<keyword evidence="5 8" id="KW-0862">Zinc</keyword>
<dbReference type="Gene3D" id="1.20.1050.40">
    <property type="entry name" value="Endopeptidase. Chain P, domain 1"/>
    <property type="match status" value="1"/>
</dbReference>
<accession>A0A0L6UY63</accession>
<dbReference type="GO" id="GO:0006518">
    <property type="term" value="P:peptide metabolic process"/>
    <property type="evidence" value="ECO:0007669"/>
    <property type="project" value="TreeGrafter"/>
</dbReference>
<evidence type="ECO:0000256" key="6">
    <source>
        <dbReference type="ARBA" id="ARBA00023049"/>
    </source>
</evidence>
<evidence type="ECO:0000256" key="7">
    <source>
        <dbReference type="ARBA" id="ARBA00025208"/>
    </source>
</evidence>
<dbReference type="Pfam" id="PF01432">
    <property type="entry name" value="Peptidase_M3"/>
    <property type="match status" value="2"/>
</dbReference>
<dbReference type="PANTHER" id="PTHR11804">
    <property type="entry name" value="PROTEASE M3 THIMET OLIGOPEPTIDASE-RELATED"/>
    <property type="match status" value="1"/>
</dbReference>
<dbReference type="SUPFAM" id="SSF55486">
    <property type="entry name" value="Metalloproteases ('zincins'), catalytic domain"/>
    <property type="match status" value="1"/>
</dbReference>
<evidence type="ECO:0000259" key="9">
    <source>
        <dbReference type="Pfam" id="PF01432"/>
    </source>
</evidence>
<comment type="similarity">
    <text evidence="1 8">Belongs to the peptidase M3 family.</text>
</comment>
<sequence>MQTSNRLSLQWLKMISSSHSSNHWLTFYQYVSPEESIRSAAVEADKLIQEYDLQVASRIDLYNLLLAAQKNINQDTLDKESKRLIQKFITERTRNGLHLPEEARQKFNQIKSQINNKVIDFQKNLNEETGKIWFTVQELEGVPEDVLSGFEKNDQGELAMTFKTPDYMPVIQYAVQPQTRKRASIGYDSRAKINVPILKEIISLRQDAAETLGKPNWAAHALEIKMAKNTETVNKFLKDLREKITPLAKKEREELLKLKAEEVQNLGLDTDPSKLYAWDHRYYDRLYTEKNLDLKAELVKEYFPVSVVVQVILETYQSLLSVKFFQVKDAQLWHPNASQWAVWDSEAVTDGRADKGEGFLGYLHLDLEPRANKYGHAAVWGLVPGYDKKDGTRNYPVAAMVANLAKGTAQKPALLSHDSVVTFFHEMLASEYRVTSFTNSAARLNVNSRFHGTSVARDFVEAPSQMLENWCWTESQLVKMSQHYLRKDEKLPKELVAKIIASRDVNSGLFNLRQIFFGMYDMFVHTSKETYDLTQRWCELRDEIFLLDSDGTLVPGQSSFGHIVGGYDVSHILSPSPSLFFVRFIWPYISTPTPKQAGYYGYLYSQVFSADMYESVFSADPMSRASGTRYRREILEPGGARDEMESLTMFLGRPPSDQAFLKRLLRNQH</sequence>
<dbReference type="Proteomes" id="UP000037035">
    <property type="component" value="Unassembled WGS sequence"/>
</dbReference>
<comment type="caution">
    <text evidence="10">The sequence shown here is derived from an EMBL/GenBank/DDBJ whole genome shotgun (WGS) entry which is preliminary data.</text>
</comment>
<dbReference type="VEuPathDB" id="FungiDB:VP01_343g2"/>
<dbReference type="GO" id="GO:0046872">
    <property type="term" value="F:metal ion binding"/>
    <property type="evidence" value="ECO:0007669"/>
    <property type="project" value="UniProtKB-UniRule"/>
</dbReference>
<evidence type="ECO:0000313" key="10">
    <source>
        <dbReference type="EMBL" id="KNZ52810.1"/>
    </source>
</evidence>
<dbReference type="InterPro" id="IPR024080">
    <property type="entry name" value="Neurolysin/TOP_N"/>
</dbReference>
<dbReference type="OrthoDB" id="534666at2759"/>
<dbReference type="STRING" id="27349.A0A0L6UY63"/>
<evidence type="ECO:0000256" key="8">
    <source>
        <dbReference type="RuleBase" id="RU003435"/>
    </source>
</evidence>
<organism evidence="10 11">
    <name type="scientific">Puccinia sorghi</name>
    <dbReference type="NCBI Taxonomy" id="27349"/>
    <lineage>
        <taxon>Eukaryota</taxon>
        <taxon>Fungi</taxon>
        <taxon>Dikarya</taxon>
        <taxon>Basidiomycota</taxon>
        <taxon>Pucciniomycotina</taxon>
        <taxon>Pucciniomycetes</taxon>
        <taxon>Pucciniales</taxon>
        <taxon>Pucciniaceae</taxon>
        <taxon>Puccinia</taxon>
    </lineage>
</organism>
<evidence type="ECO:0000256" key="2">
    <source>
        <dbReference type="ARBA" id="ARBA00022670"/>
    </source>
</evidence>
<comment type="function">
    <text evidence="7">Cleaves proteins, imported into the mitochondrion, to their mature size. While most mitochondrial precursor proteins are processed to the mature form in one step by mitochondrial processing peptidase (MPP), the sequential cleavage by MIP of an octapeptide after initial processing by MPP is a required step for a subgroup of nuclear-encoded precursor proteins destined for the matrix or the inner membrane.</text>
</comment>
<feature type="domain" description="Peptidase M3A/M3B catalytic" evidence="9">
    <location>
        <begin position="172"/>
        <end position="569"/>
    </location>
</feature>
<dbReference type="Gene3D" id="1.10.1370.10">
    <property type="entry name" value="Neurolysin, domain 3"/>
    <property type="match status" value="2"/>
</dbReference>
<reference evidence="10 11" key="1">
    <citation type="submission" date="2015-08" db="EMBL/GenBank/DDBJ databases">
        <title>Next Generation Sequencing and Analysis of the Genome of Puccinia sorghi L Schw, the Causal Agent of Maize Common Rust.</title>
        <authorList>
            <person name="Rochi L."/>
            <person name="Burguener G."/>
            <person name="Darino M."/>
            <person name="Turjanski A."/>
            <person name="Kreff E."/>
            <person name="Dieguez M.J."/>
            <person name="Sacco F."/>
        </authorList>
    </citation>
    <scope>NUCLEOTIDE SEQUENCE [LARGE SCALE GENOMIC DNA]</scope>
    <source>
        <strain evidence="10 11">RO10H11247</strain>
    </source>
</reference>
<comment type="cofactor">
    <cofactor evidence="8">
        <name>Zn(2+)</name>
        <dbReference type="ChEBI" id="CHEBI:29105"/>
    </cofactor>
    <text evidence="8">Binds 1 zinc ion.</text>
</comment>
<dbReference type="GO" id="GO:0006508">
    <property type="term" value="P:proteolysis"/>
    <property type="evidence" value="ECO:0007669"/>
    <property type="project" value="UniProtKB-KW"/>
</dbReference>
<keyword evidence="11" id="KW-1185">Reference proteome</keyword>
<dbReference type="EMBL" id="LAVV01008435">
    <property type="protein sequence ID" value="KNZ52810.1"/>
    <property type="molecule type" value="Genomic_DNA"/>
</dbReference>
<evidence type="ECO:0000256" key="5">
    <source>
        <dbReference type="ARBA" id="ARBA00022833"/>
    </source>
</evidence>
<proteinExistence type="inferred from homology"/>
<evidence type="ECO:0000256" key="3">
    <source>
        <dbReference type="ARBA" id="ARBA00022723"/>
    </source>
</evidence>
<dbReference type="InterPro" id="IPR045090">
    <property type="entry name" value="Pept_M3A_M3B"/>
</dbReference>
<dbReference type="AlphaFoldDB" id="A0A0L6UY63"/>
<dbReference type="GO" id="GO:0004222">
    <property type="term" value="F:metalloendopeptidase activity"/>
    <property type="evidence" value="ECO:0007669"/>
    <property type="project" value="InterPro"/>
</dbReference>
<dbReference type="InterPro" id="IPR024079">
    <property type="entry name" value="MetalloPept_cat_dom_sf"/>
</dbReference>
<name>A0A0L6UY63_9BASI</name>
<evidence type="ECO:0000256" key="1">
    <source>
        <dbReference type="ARBA" id="ARBA00006040"/>
    </source>
</evidence>
<dbReference type="PANTHER" id="PTHR11804:SF84">
    <property type="entry name" value="SACCHAROLYSIN"/>
    <property type="match status" value="1"/>
</dbReference>
<feature type="domain" description="Peptidase M3A/M3B catalytic" evidence="9">
    <location>
        <begin position="596"/>
        <end position="663"/>
    </location>
</feature>
<keyword evidence="4 8" id="KW-0378">Hydrolase</keyword>
<dbReference type="InterPro" id="IPR001567">
    <property type="entry name" value="Pept_M3A_M3B_dom"/>
</dbReference>
<keyword evidence="2 8" id="KW-0645">Protease</keyword>
<evidence type="ECO:0000256" key="4">
    <source>
        <dbReference type="ARBA" id="ARBA00022801"/>
    </source>
</evidence>